<gene>
    <name evidence="2" type="ORF">HDU87_008560</name>
</gene>
<evidence type="ECO:0000313" key="3">
    <source>
        <dbReference type="Proteomes" id="UP001212152"/>
    </source>
</evidence>
<dbReference type="AlphaFoldDB" id="A0AAD5TRL9"/>
<evidence type="ECO:0000313" key="2">
    <source>
        <dbReference type="EMBL" id="KAJ3182396.1"/>
    </source>
</evidence>
<keyword evidence="3" id="KW-1185">Reference proteome</keyword>
<dbReference type="EMBL" id="JADGJQ010000009">
    <property type="protein sequence ID" value="KAJ3182396.1"/>
    <property type="molecule type" value="Genomic_DNA"/>
</dbReference>
<name>A0AAD5TRL9_9FUNG</name>
<dbReference type="Proteomes" id="UP001212152">
    <property type="component" value="Unassembled WGS sequence"/>
</dbReference>
<comment type="caution">
    <text evidence="2">The sequence shown here is derived from an EMBL/GenBank/DDBJ whole genome shotgun (WGS) entry which is preliminary data.</text>
</comment>
<feature type="compositionally biased region" description="Low complexity" evidence="1">
    <location>
        <begin position="185"/>
        <end position="200"/>
    </location>
</feature>
<proteinExistence type="predicted"/>
<evidence type="ECO:0000256" key="1">
    <source>
        <dbReference type="SAM" id="MobiDB-lite"/>
    </source>
</evidence>
<sequence length="233" mass="25180">MSTHGSPVSTMFSLLRINNGRFFSDIQIFLQVLSITPLEDPRQSEPRSTVSGTIVVMAVSRLLAASSVILELCHIGGDVPQAKNPKNPLQRAPPDPHAEVVWYETVWTHPRGCATPQTLAAGTHDFAFSIPVPAGWVGMAVARPHYALRARLLRRPLNIPDVVSLPTALELLEGEPEQADGAPPSFAAATGGDGSAAGSRAQLQRERLLAQAQEDVRQREIEYIRFAGMSTGM</sequence>
<reference evidence="2" key="1">
    <citation type="submission" date="2020-05" db="EMBL/GenBank/DDBJ databases">
        <title>Phylogenomic resolution of chytrid fungi.</title>
        <authorList>
            <person name="Stajich J.E."/>
            <person name="Amses K."/>
            <person name="Simmons R."/>
            <person name="Seto K."/>
            <person name="Myers J."/>
            <person name="Bonds A."/>
            <person name="Quandt C.A."/>
            <person name="Barry K."/>
            <person name="Liu P."/>
            <person name="Grigoriev I."/>
            <person name="Longcore J.E."/>
            <person name="James T.Y."/>
        </authorList>
    </citation>
    <scope>NUCLEOTIDE SEQUENCE</scope>
    <source>
        <strain evidence="2">JEL0379</strain>
    </source>
</reference>
<organism evidence="2 3">
    <name type="scientific">Geranomyces variabilis</name>
    <dbReference type="NCBI Taxonomy" id="109894"/>
    <lineage>
        <taxon>Eukaryota</taxon>
        <taxon>Fungi</taxon>
        <taxon>Fungi incertae sedis</taxon>
        <taxon>Chytridiomycota</taxon>
        <taxon>Chytridiomycota incertae sedis</taxon>
        <taxon>Chytridiomycetes</taxon>
        <taxon>Spizellomycetales</taxon>
        <taxon>Powellomycetaceae</taxon>
        <taxon>Geranomyces</taxon>
    </lineage>
</organism>
<protein>
    <submittedName>
        <fullName evidence="2">Uncharacterized protein</fullName>
    </submittedName>
</protein>
<feature type="region of interest" description="Disordered" evidence="1">
    <location>
        <begin position="176"/>
        <end position="200"/>
    </location>
</feature>
<accession>A0AAD5TRL9</accession>